<comment type="caution">
    <text evidence="4">The sequence shown here is derived from an EMBL/GenBank/DDBJ whole genome shotgun (WGS) entry which is preliminary data.</text>
</comment>
<accession>A0ABS3LYQ4</accession>
<dbReference type="Pfam" id="PF13420">
    <property type="entry name" value="Acetyltransf_4"/>
    <property type="match status" value="1"/>
</dbReference>
<gene>
    <name evidence="4" type="ORF">J2D73_14635</name>
</gene>
<keyword evidence="5" id="KW-1185">Reference proteome</keyword>
<dbReference type="SUPFAM" id="SSF55729">
    <property type="entry name" value="Acyl-CoA N-acyltransferases (Nat)"/>
    <property type="match status" value="1"/>
</dbReference>
<evidence type="ECO:0000313" key="5">
    <source>
        <dbReference type="Proteomes" id="UP000664771"/>
    </source>
</evidence>
<proteinExistence type="predicted"/>
<dbReference type="RefSeq" id="WP_207882484.1">
    <property type="nucleotide sequence ID" value="NZ_JAFVMF010000016.1"/>
</dbReference>
<dbReference type="PANTHER" id="PTHR43072:SF23">
    <property type="entry name" value="UPF0039 PROTEIN C11D3.02C"/>
    <property type="match status" value="1"/>
</dbReference>
<evidence type="ECO:0000313" key="4">
    <source>
        <dbReference type="EMBL" id="MBO1361023.1"/>
    </source>
</evidence>
<dbReference type="PROSITE" id="PS51186">
    <property type="entry name" value="GNAT"/>
    <property type="match status" value="1"/>
</dbReference>
<feature type="domain" description="N-acetyltransferase" evidence="3">
    <location>
        <begin position="2"/>
        <end position="160"/>
    </location>
</feature>
<dbReference type="CDD" id="cd04301">
    <property type="entry name" value="NAT_SF"/>
    <property type="match status" value="1"/>
</dbReference>
<evidence type="ECO:0000256" key="2">
    <source>
        <dbReference type="ARBA" id="ARBA00023315"/>
    </source>
</evidence>
<evidence type="ECO:0000256" key="1">
    <source>
        <dbReference type="ARBA" id="ARBA00022679"/>
    </source>
</evidence>
<keyword evidence="1" id="KW-0808">Transferase</keyword>
<organism evidence="4 5">
    <name type="scientific">Acetobacter sacchari</name>
    <dbReference type="NCBI Taxonomy" id="2661687"/>
    <lineage>
        <taxon>Bacteria</taxon>
        <taxon>Pseudomonadati</taxon>
        <taxon>Pseudomonadota</taxon>
        <taxon>Alphaproteobacteria</taxon>
        <taxon>Acetobacterales</taxon>
        <taxon>Acetobacteraceae</taxon>
        <taxon>Acetobacter</taxon>
    </lineage>
</organism>
<dbReference type="InterPro" id="IPR000182">
    <property type="entry name" value="GNAT_dom"/>
</dbReference>
<evidence type="ECO:0000259" key="3">
    <source>
        <dbReference type="PROSITE" id="PS51186"/>
    </source>
</evidence>
<dbReference type="Gene3D" id="3.40.630.30">
    <property type="match status" value="1"/>
</dbReference>
<keyword evidence="2" id="KW-0012">Acyltransferase</keyword>
<name>A0ABS3LYQ4_9PROT</name>
<sequence length="172" mass="19436">MVDIRDATTSDIPEITKIYNDAVLNTTAIWNESVVDEANRLAWLNDRTRAGYPALVAIDDSGEVIGYASFGDWRAWEGYRYSIEHSVYIRNDYHRKGVGASIMRALIHRARNCGKHVMIAAIEAENIASIRMHEKLGFEKAGHLKQVGVKFGRWLDLTFLQLVLDSDSPVSR</sequence>
<reference evidence="4 5" key="1">
    <citation type="submission" date="2021-03" db="EMBL/GenBank/DDBJ databases">
        <title>The complete genome sequence of Acetobacter sacchari TBRC 11175.</title>
        <authorList>
            <person name="Charoenyingcharoen P."/>
            <person name="Yukphan P."/>
        </authorList>
    </citation>
    <scope>NUCLEOTIDE SEQUENCE [LARGE SCALE GENOMIC DNA]</scope>
    <source>
        <strain evidence="4 5">TBRC 11175</strain>
    </source>
</reference>
<protein>
    <submittedName>
        <fullName evidence="4">N-acetyltransferase</fullName>
    </submittedName>
</protein>
<dbReference type="Proteomes" id="UP000664771">
    <property type="component" value="Unassembled WGS sequence"/>
</dbReference>
<dbReference type="PANTHER" id="PTHR43072">
    <property type="entry name" value="N-ACETYLTRANSFERASE"/>
    <property type="match status" value="1"/>
</dbReference>
<dbReference type="InterPro" id="IPR016181">
    <property type="entry name" value="Acyl_CoA_acyltransferase"/>
</dbReference>
<dbReference type="EMBL" id="JAFVMF010000016">
    <property type="protein sequence ID" value="MBO1361023.1"/>
    <property type="molecule type" value="Genomic_DNA"/>
</dbReference>